<name>A0A975Y4U2_9NOST</name>
<reference evidence="1" key="1">
    <citation type="submission" date="2017-04" db="EMBL/GenBank/DDBJ databases">
        <title>Genome deletions in a multicellular cyanobacterial endosymbiont for morphological adaptation in marine diatoms.</title>
        <authorList>
            <person name="Wang Y."/>
            <person name="Gao H."/>
            <person name="Li R."/>
            <person name="Xu X."/>
        </authorList>
    </citation>
    <scope>NUCLEOTIDE SEQUENCE</scope>
    <source>
        <strain evidence="1">FACHB 800</strain>
    </source>
</reference>
<dbReference type="EMBL" id="CP021056">
    <property type="protein sequence ID" value="QXE23536.1"/>
    <property type="molecule type" value="Genomic_DNA"/>
</dbReference>
<evidence type="ECO:0000313" key="2">
    <source>
        <dbReference type="Proteomes" id="UP000683511"/>
    </source>
</evidence>
<sequence length="42" mass="4982">MPFDSLEFTDIIFISHLRLAVTWLCVQHYFCPTPTEREVIIV</sequence>
<proteinExistence type="predicted"/>
<dbReference type="Proteomes" id="UP000683511">
    <property type="component" value="Chromosome"/>
</dbReference>
<evidence type="ECO:0000313" key="1">
    <source>
        <dbReference type="EMBL" id="QXE23536.1"/>
    </source>
</evidence>
<keyword evidence="2" id="KW-1185">Reference proteome</keyword>
<gene>
    <name evidence="1" type="ORF">B6N60_02226</name>
</gene>
<dbReference type="KEGG" id="rsin:B6N60_02226"/>
<dbReference type="AlphaFoldDB" id="A0A975Y4U2"/>
<accession>A0A975Y4U2</accession>
<protein>
    <submittedName>
        <fullName evidence="1">Uncharacterized protein</fullName>
    </submittedName>
</protein>
<organism evidence="1 2">
    <name type="scientific">Richelia sinica FACHB-800</name>
    <dbReference type="NCBI Taxonomy" id="1357546"/>
    <lineage>
        <taxon>Bacteria</taxon>
        <taxon>Bacillati</taxon>
        <taxon>Cyanobacteriota</taxon>
        <taxon>Cyanophyceae</taxon>
        <taxon>Nostocales</taxon>
        <taxon>Nostocaceae</taxon>
        <taxon>Richelia</taxon>
    </lineage>
</organism>